<gene>
    <name evidence="2" type="ORF">NDU88_007227</name>
</gene>
<keyword evidence="3" id="KW-1185">Reference proteome</keyword>
<protein>
    <submittedName>
        <fullName evidence="2">Uncharacterized protein</fullName>
    </submittedName>
</protein>
<evidence type="ECO:0000256" key="1">
    <source>
        <dbReference type="SAM" id="MobiDB-lite"/>
    </source>
</evidence>
<sequence length="183" mass="19506">MALASVDPVLCEGGPAFGTSQASAIPLSLLLRLRPSVAKRQDLSRNHALGISRRQNLPTLRSSNFATVIQLVLGPQGGRPPHCPRSGNTPAPVARHDRPHSRSLRRSSTSRGRPCPQGFPGLSSSLSSSVASGAVASHKGPGYSPVTILKCPRVRDRGRCRIRIFSPGASAEFQLKRPLWPPS</sequence>
<evidence type="ECO:0000313" key="3">
    <source>
        <dbReference type="Proteomes" id="UP001066276"/>
    </source>
</evidence>
<proteinExistence type="predicted"/>
<accession>A0AAV7TZS8</accession>
<feature type="region of interest" description="Disordered" evidence="1">
    <location>
        <begin position="76"/>
        <end position="123"/>
    </location>
</feature>
<comment type="caution">
    <text evidence="2">The sequence shown here is derived from an EMBL/GenBank/DDBJ whole genome shotgun (WGS) entry which is preliminary data.</text>
</comment>
<dbReference type="EMBL" id="JANPWB010000006">
    <property type="protein sequence ID" value="KAJ1182030.1"/>
    <property type="molecule type" value="Genomic_DNA"/>
</dbReference>
<reference evidence="2" key="1">
    <citation type="journal article" date="2022" name="bioRxiv">
        <title>Sequencing and chromosome-scale assembly of the giantPleurodeles waltlgenome.</title>
        <authorList>
            <person name="Brown T."/>
            <person name="Elewa A."/>
            <person name="Iarovenko S."/>
            <person name="Subramanian E."/>
            <person name="Araus A.J."/>
            <person name="Petzold A."/>
            <person name="Susuki M."/>
            <person name="Suzuki K.-i.T."/>
            <person name="Hayashi T."/>
            <person name="Toyoda A."/>
            <person name="Oliveira C."/>
            <person name="Osipova E."/>
            <person name="Leigh N.D."/>
            <person name="Simon A."/>
            <person name="Yun M.H."/>
        </authorList>
    </citation>
    <scope>NUCLEOTIDE SEQUENCE</scope>
    <source>
        <strain evidence="2">20211129_DDA</strain>
        <tissue evidence="2">Liver</tissue>
    </source>
</reference>
<organism evidence="2 3">
    <name type="scientific">Pleurodeles waltl</name>
    <name type="common">Iberian ribbed newt</name>
    <dbReference type="NCBI Taxonomy" id="8319"/>
    <lineage>
        <taxon>Eukaryota</taxon>
        <taxon>Metazoa</taxon>
        <taxon>Chordata</taxon>
        <taxon>Craniata</taxon>
        <taxon>Vertebrata</taxon>
        <taxon>Euteleostomi</taxon>
        <taxon>Amphibia</taxon>
        <taxon>Batrachia</taxon>
        <taxon>Caudata</taxon>
        <taxon>Salamandroidea</taxon>
        <taxon>Salamandridae</taxon>
        <taxon>Pleurodelinae</taxon>
        <taxon>Pleurodeles</taxon>
    </lineage>
</organism>
<evidence type="ECO:0000313" key="2">
    <source>
        <dbReference type="EMBL" id="KAJ1182030.1"/>
    </source>
</evidence>
<name>A0AAV7TZS8_PLEWA</name>
<dbReference type="AlphaFoldDB" id="A0AAV7TZS8"/>
<dbReference type="Proteomes" id="UP001066276">
    <property type="component" value="Chromosome 3_2"/>
</dbReference>